<keyword evidence="3" id="KW-0645">Protease</keyword>
<comment type="similarity">
    <text evidence="1">Belongs to the peptidase S66 family.</text>
</comment>
<evidence type="ECO:0000256" key="5">
    <source>
        <dbReference type="ARBA" id="ARBA00022825"/>
    </source>
</evidence>
<accession>A0ABT1MMC7</accession>
<evidence type="ECO:0000256" key="2">
    <source>
        <dbReference type="ARBA" id="ARBA00022645"/>
    </source>
</evidence>
<dbReference type="PIRSF" id="PIRSF028757">
    <property type="entry name" value="LD-carboxypeptidase"/>
    <property type="match status" value="1"/>
</dbReference>
<protein>
    <submittedName>
        <fullName evidence="8">LD-carboxypeptidase</fullName>
    </submittedName>
</protein>
<comment type="caution">
    <text evidence="8">The sequence shown here is derived from an EMBL/GenBank/DDBJ whole genome shotgun (WGS) entry which is preliminary data.</text>
</comment>
<dbReference type="InterPro" id="IPR040921">
    <property type="entry name" value="Peptidase_S66C"/>
</dbReference>
<keyword evidence="9" id="KW-1185">Reference proteome</keyword>
<organism evidence="8 9">
    <name type="scientific">Coprobacter tertius</name>
    <dbReference type="NCBI Taxonomy" id="2944915"/>
    <lineage>
        <taxon>Bacteria</taxon>
        <taxon>Pseudomonadati</taxon>
        <taxon>Bacteroidota</taxon>
        <taxon>Bacteroidia</taxon>
        <taxon>Bacteroidales</taxon>
        <taxon>Barnesiellaceae</taxon>
        <taxon>Coprobacter</taxon>
    </lineage>
</organism>
<gene>
    <name evidence="8" type="ORF">NMU02_09930</name>
</gene>
<dbReference type="PANTHER" id="PTHR30237:SF2">
    <property type="entry name" value="MUREIN TETRAPEPTIDE CARBOXYPEPTIDASE"/>
    <property type="match status" value="1"/>
</dbReference>
<evidence type="ECO:0000256" key="1">
    <source>
        <dbReference type="ARBA" id="ARBA00010233"/>
    </source>
</evidence>
<proteinExistence type="inferred from homology"/>
<feature type="domain" description="LD-carboxypeptidase N-terminal" evidence="6">
    <location>
        <begin position="13"/>
        <end position="128"/>
    </location>
</feature>
<dbReference type="Gene3D" id="3.50.30.60">
    <property type="entry name" value="LD-carboxypeptidase A C-terminal domain-like"/>
    <property type="match status" value="1"/>
</dbReference>
<keyword evidence="2" id="KW-0121">Carboxypeptidase</keyword>
<feature type="domain" description="LD-carboxypeptidase C-terminal" evidence="7">
    <location>
        <begin position="171"/>
        <end position="286"/>
    </location>
</feature>
<dbReference type="SUPFAM" id="SSF52317">
    <property type="entry name" value="Class I glutamine amidotransferase-like"/>
    <property type="match status" value="1"/>
</dbReference>
<dbReference type="Gene3D" id="3.40.50.10740">
    <property type="entry name" value="Class I glutamine amidotransferase-like"/>
    <property type="match status" value="1"/>
</dbReference>
<dbReference type="InterPro" id="IPR027461">
    <property type="entry name" value="Carboxypeptidase_A_C_sf"/>
</dbReference>
<evidence type="ECO:0000313" key="9">
    <source>
        <dbReference type="Proteomes" id="UP001205603"/>
    </source>
</evidence>
<dbReference type="Pfam" id="PF17676">
    <property type="entry name" value="Peptidase_S66C"/>
    <property type="match status" value="1"/>
</dbReference>
<evidence type="ECO:0000256" key="4">
    <source>
        <dbReference type="ARBA" id="ARBA00022801"/>
    </source>
</evidence>
<dbReference type="InterPro" id="IPR040449">
    <property type="entry name" value="Peptidase_S66_N"/>
</dbReference>
<dbReference type="Proteomes" id="UP001205603">
    <property type="component" value="Unassembled WGS sequence"/>
</dbReference>
<dbReference type="PANTHER" id="PTHR30237">
    <property type="entry name" value="MURAMOYLTETRAPEPTIDE CARBOXYPEPTIDASE"/>
    <property type="match status" value="1"/>
</dbReference>
<dbReference type="InterPro" id="IPR027478">
    <property type="entry name" value="LdcA_N"/>
</dbReference>
<evidence type="ECO:0000313" key="8">
    <source>
        <dbReference type="EMBL" id="MCP9612411.1"/>
    </source>
</evidence>
<dbReference type="InterPro" id="IPR029062">
    <property type="entry name" value="Class_I_gatase-like"/>
</dbReference>
<evidence type="ECO:0000259" key="6">
    <source>
        <dbReference type="Pfam" id="PF02016"/>
    </source>
</evidence>
<dbReference type="RefSeq" id="WP_255027712.1">
    <property type="nucleotide sequence ID" value="NZ_JANDHW010000009.1"/>
</dbReference>
<evidence type="ECO:0000256" key="3">
    <source>
        <dbReference type="ARBA" id="ARBA00022670"/>
    </source>
</evidence>
<dbReference type="CDD" id="cd07025">
    <property type="entry name" value="Peptidase_S66"/>
    <property type="match status" value="1"/>
</dbReference>
<sequence length="300" mass="33729">MKRPEYLKQGDKIAIISPSGKVERRYIEGAERTLREWGLEPIIAMHCLSECGRFAGKDEARLQDLKEVLCNPSIRAVLCSRGGYGAIRLLEKIDTSWISDNPKWLIGYSDISALHAIFRKAGVISLHAPMAKHLTDNSDNMPAIVMRDLLFGKWPVYRTKTHPLNRFGKSEGTLFGGNLSVLFGLRGTPYDQISEGDILFIEDIAERPYHLERMMYNLKMSGILSKLSGFIVGKFTDYEEDLSIGKTVYEMMAEMVAPYDYPVCFDFPIGHVPMNFPIPESAEAQLTVSENGAVLKIISE</sequence>
<keyword evidence="5" id="KW-0720">Serine protease</keyword>
<dbReference type="SUPFAM" id="SSF141986">
    <property type="entry name" value="LD-carboxypeptidase A C-terminal domain-like"/>
    <property type="match status" value="1"/>
</dbReference>
<dbReference type="Pfam" id="PF02016">
    <property type="entry name" value="Peptidase_S66"/>
    <property type="match status" value="1"/>
</dbReference>
<name>A0ABT1MMC7_9BACT</name>
<keyword evidence="4" id="KW-0378">Hydrolase</keyword>
<dbReference type="EMBL" id="JANDHW010000009">
    <property type="protein sequence ID" value="MCP9612411.1"/>
    <property type="molecule type" value="Genomic_DNA"/>
</dbReference>
<dbReference type="InterPro" id="IPR003507">
    <property type="entry name" value="S66_fam"/>
</dbReference>
<evidence type="ECO:0000259" key="7">
    <source>
        <dbReference type="Pfam" id="PF17676"/>
    </source>
</evidence>
<reference evidence="8 9" key="1">
    <citation type="submission" date="2022-07" db="EMBL/GenBank/DDBJ databases">
        <title>Fecal culturing of patients with breast cancer.</title>
        <authorList>
            <person name="Teng N.M.Y."/>
            <person name="Kiu R."/>
            <person name="Evans R."/>
            <person name="Baker D.J."/>
            <person name="Zenner C."/>
            <person name="Robinson S.D."/>
            <person name="Hall L.J."/>
        </authorList>
    </citation>
    <scope>NUCLEOTIDE SEQUENCE [LARGE SCALE GENOMIC DNA]</scope>
    <source>
        <strain evidence="8 9">LH1063</strain>
    </source>
</reference>